<dbReference type="GO" id="GO:0003964">
    <property type="term" value="F:RNA-directed DNA polymerase activity"/>
    <property type="evidence" value="ECO:0007669"/>
    <property type="project" value="UniProtKB-KW"/>
</dbReference>
<dbReference type="Pfam" id="PF00078">
    <property type="entry name" value="RVT_1"/>
    <property type="match status" value="1"/>
</dbReference>
<gene>
    <name evidence="2" type="primary">pol_2200</name>
    <name evidence="2" type="ORF">CEXT_207321</name>
</gene>
<evidence type="ECO:0000313" key="2">
    <source>
        <dbReference type="EMBL" id="GIY82040.1"/>
    </source>
</evidence>
<dbReference type="PANTHER" id="PTHR24559">
    <property type="entry name" value="TRANSPOSON TY3-I GAG-POL POLYPROTEIN"/>
    <property type="match status" value="1"/>
</dbReference>
<keyword evidence="2" id="KW-0808">Transferase</keyword>
<dbReference type="InterPro" id="IPR000477">
    <property type="entry name" value="RT_dom"/>
</dbReference>
<comment type="caution">
    <text evidence="2">The sequence shown here is derived from an EMBL/GenBank/DDBJ whole genome shotgun (WGS) entry which is preliminary data.</text>
</comment>
<dbReference type="Gene3D" id="3.30.70.270">
    <property type="match status" value="1"/>
</dbReference>
<proteinExistence type="predicted"/>
<evidence type="ECO:0000259" key="1">
    <source>
        <dbReference type="Pfam" id="PF00078"/>
    </source>
</evidence>
<feature type="domain" description="Reverse transcriptase" evidence="1">
    <location>
        <begin position="43"/>
        <end position="114"/>
    </location>
</feature>
<protein>
    <submittedName>
        <fullName evidence="2">Reverse transcriptase</fullName>
    </submittedName>
</protein>
<keyword evidence="2" id="KW-0695">RNA-directed DNA polymerase</keyword>
<keyword evidence="2" id="KW-0548">Nucleotidyltransferase</keyword>
<dbReference type="SUPFAM" id="SSF56672">
    <property type="entry name" value="DNA/RNA polymerases"/>
    <property type="match status" value="1"/>
</dbReference>
<dbReference type="InterPro" id="IPR053134">
    <property type="entry name" value="RNA-dir_DNA_polymerase"/>
</dbReference>
<dbReference type="Proteomes" id="UP001054945">
    <property type="component" value="Unassembled WGS sequence"/>
</dbReference>
<dbReference type="AlphaFoldDB" id="A0AAV4WJ26"/>
<name>A0AAV4WJ26_CAEEX</name>
<keyword evidence="3" id="KW-1185">Reference proteome</keyword>
<sequence>MKRCQELAIEKVMEVEAKRKRKDIGKISLSKLAPRYATFVTGFGTHASLRMPFGLLNAPDFFIKLMSPVVENCEDFVVPYLDDVAIDLNSWEDYLKHTDEVLRRVNESNLTIKTIEMQICTEPH</sequence>
<dbReference type="InterPro" id="IPR043128">
    <property type="entry name" value="Rev_trsase/Diguanyl_cyclase"/>
</dbReference>
<dbReference type="PANTHER" id="PTHR24559:SF454">
    <property type="entry name" value="RIBONUCLEASE H"/>
    <property type="match status" value="1"/>
</dbReference>
<reference evidence="2 3" key="1">
    <citation type="submission" date="2021-06" db="EMBL/GenBank/DDBJ databases">
        <title>Caerostris extrusa draft genome.</title>
        <authorList>
            <person name="Kono N."/>
            <person name="Arakawa K."/>
        </authorList>
    </citation>
    <scope>NUCLEOTIDE SEQUENCE [LARGE SCALE GENOMIC DNA]</scope>
</reference>
<dbReference type="Gene3D" id="3.10.10.10">
    <property type="entry name" value="HIV Type 1 Reverse Transcriptase, subunit A, domain 1"/>
    <property type="match status" value="1"/>
</dbReference>
<accession>A0AAV4WJ26</accession>
<dbReference type="InterPro" id="IPR043502">
    <property type="entry name" value="DNA/RNA_pol_sf"/>
</dbReference>
<dbReference type="EMBL" id="BPLR01016203">
    <property type="protein sequence ID" value="GIY82040.1"/>
    <property type="molecule type" value="Genomic_DNA"/>
</dbReference>
<evidence type="ECO:0000313" key="3">
    <source>
        <dbReference type="Proteomes" id="UP001054945"/>
    </source>
</evidence>
<organism evidence="2 3">
    <name type="scientific">Caerostris extrusa</name>
    <name type="common">Bark spider</name>
    <name type="synonym">Caerostris bankana</name>
    <dbReference type="NCBI Taxonomy" id="172846"/>
    <lineage>
        <taxon>Eukaryota</taxon>
        <taxon>Metazoa</taxon>
        <taxon>Ecdysozoa</taxon>
        <taxon>Arthropoda</taxon>
        <taxon>Chelicerata</taxon>
        <taxon>Arachnida</taxon>
        <taxon>Araneae</taxon>
        <taxon>Araneomorphae</taxon>
        <taxon>Entelegynae</taxon>
        <taxon>Araneoidea</taxon>
        <taxon>Araneidae</taxon>
        <taxon>Caerostris</taxon>
    </lineage>
</organism>